<reference evidence="4" key="1">
    <citation type="journal article" date="2021" name="Nat. Commun.">
        <title>Genetic determinants of endophytism in the Arabidopsis root mycobiome.</title>
        <authorList>
            <person name="Mesny F."/>
            <person name="Miyauchi S."/>
            <person name="Thiergart T."/>
            <person name="Pickel B."/>
            <person name="Atanasova L."/>
            <person name="Karlsson M."/>
            <person name="Huettel B."/>
            <person name="Barry K.W."/>
            <person name="Haridas S."/>
            <person name="Chen C."/>
            <person name="Bauer D."/>
            <person name="Andreopoulos W."/>
            <person name="Pangilinan J."/>
            <person name="LaButti K."/>
            <person name="Riley R."/>
            <person name="Lipzen A."/>
            <person name="Clum A."/>
            <person name="Drula E."/>
            <person name="Henrissat B."/>
            <person name="Kohler A."/>
            <person name="Grigoriev I.V."/>
            <person name="Martin F.M."/>
            <person name="Hacquard S."/>
        </authorList>
    </citation>
    <scope>NUCLEOTIDE SEQUENCE</scope>
    <source>
        <strain evidence="4">MPI-CAGE-CH-0243</strain>
    </source>
</reference>
<comment type="caution">
    <text evidence="4">The sequence shown here is derived from an EMBL/GenBank/DDBJ whole genome shotgun (WGS) entry which is preliminary data.</text>
</comment>
<evidence type="ECO:0000313" key="4">
    <source>
        <dbReference type="EMBL" id="KAH7130737.1"/>
    </source>
</evidence>
<keyword evidence="2" id="KW-1133">Transmembrane helix</keyword>
<name>A0A9P9E533_9PLEO</name>
<dbReference type="Proteomes" id="UP000700596">
    <property type="component" value="Unassembled WGS sequence"/>
</dbReference>
<feature type="transmembrane region" description="Helical" evidence="2">
    <location>
        <begin position="6"/>
        <end position="31"/>
    </location>
</feature>
<protein>
    <recommendedName>
        <fullName evidence="3">Luciferase domain-containing protein</fullName>
    </recommendedName>
</protein>
<keyword evidence="5" id="KW-1185">Reference proteome</keyword>
<dbReference type="PANTHER" id="PTHR38695:SF1">
    <property type="entry name" value="AMINO ACID PERMEASE_ SLC12A DOMAIN-CONTAINING PROTEIN"/>
    <property type="match status" value="1"/>
</dbReference>
<gene>
    <name evidence="4" type="ORF">B0J11DRAFT_260141</name>
</gene>
<dbReference type="PANTHER" id="PTHR38695">
    <property type="entry name" value="AMINO ACID PERMEASE_ SLC12A DOMAIN-CONTAINING PROTEIN"/>
    <property type="match status" value="1"/>
</dbReference>
<dbReference type="InterPro" id="IPR048273">
    <property type="entry name" value="Luciferase"/>
</dbReference>
<dbReference type="OrthoDB" id="9987011at2759"/>
<sequence>MDTLLPYAPLLTPILNLALTLALPLLLALYIHTDYTTFLSLGPGGTPSTPLGYLKIKLLSLVSLRDPLRPLPIPPHFRPQKGHLDPSTIPSRPGTRPIVRGIAPQRQKTQRSSPRVYSSLVAALRGLAKNPGNSVEERTSCFEKHSSGLFASVPITRTCGGEVCHAHPSDGSLHLTLHPADVAVLLERGWGERHPLAKGGWFRRFVPREFVLVYAPRTEGEVRVVMEIVGAAVWWVSGVHVRREGEGESQKRVEIEDERFREGNECWSCTTDGCGSGGARLETMVDDA</sequence>
<evidence type="ECO:0000313" key="5">
    <source>
        <dbReference type="Proteomes" id="UP000700596"/>
    </source>
</evidence>
<evidence type="ECO:0000256" key="1">
    <source>
        <dbReference type="SAM" id="MobiDB-lite"/>
    </source>
</evidence>
<feature type="domain" description="Luciferase" evidence="3">
    <location>
        <begin position="160"/>
        <end position="232"/>
    </location>
</feature>
<dbReference type="AlphaFoldDB" id="A0A9P9E533"/>
<proteinExistence type="predicted"/>
<accession>A0A9P9E533</accession>
<evidence type="ECO:0000259" key="3">
    <source>
        <dbReference type="Pfam" id="PF17648"/>
    </source>
</evidence>
<keyword evidence="2" id="KW-0812">Transmembrane</keyword>
<feature type="region of interest" description="Disordered" evidence="1">
    <location>
        <begin position="74"/>
        <end position="111"/>
    </location>
</feature>
<evidence type="ECO:0000256" key="2">
    <source>
        <dbReference type="SAM" id="Phobius"/>
    </source>
</evidence>
<dbReference type="InterPro" id="IPR040841">
    <property type="entry name" value="Luciferase_dom"/>
</dbReference>
<dbReference type="Pfam" id="PF17648">
    <property type="entry name" value="Luciferase"/>
    <property type="match status" value="1"/>
</dbReference>
<dbReference type="EMBL" id="JAGMWT010000004">
    <property type="protein sequence ID" value="KAH7130737.1"/>
    <property type="molecule type" value="Genomic_DNA"/>
</dbReference>
<keyword evidence="2" id="KW-0472">Membrane</keyword>
<organism evidence="4 5">
    <name type="scientific">Dendryphion nanum</name>
    <dbReference type="NCBI Taxonomy" id="256645"/>
    <lineage>
        <taxon>Eukaryota</taxon>
        <taxon>Fungi</taxon>
        <taxon>Dikarya</taxon>
        <taxon>Ascomycota</taxon>
        <taxon>Pezizomycotina</taxon>
        <taxon>Dothideomycetes</taxon>
        <taxon>Pleosporomycetidae</taxon>
        <taxon>Pleosporales</taxon>
        <taxon>Torulaceae</taxon>
        <taxon>Dendryphion</taxon>
    </lineage>
</organism>